<sequence>MVESGGRRGVVFAVLVGLLAAVGIYLTMWETAGGGRAAEADPVGAGRASAGSPGPPGPSVSAEPPRPSATASDAPFDVYSYLPMTKQELAAAADYAERFTAEYGTYRHDEDPAAHGERLRGYATLEFGEVLVRARTSTGFAEANRADEVVSEGTAEVKEIRQIQDSSVVFVVACTERITARSGPREETHEYAVTLIPVGSDWRVHDLQPADEGQEGDERPSGTGESG</sequence>
<feature type="transmembrane region" description="Helical" evidence="2">
    <location>
        <begin position="9"/>
        <end position="29"/>
    </location>
</feature>
<keyword evidence="2" id="KW-0812">Transmembrane</keyword>
<feature type="region of interest" description="Disordered" evidence="1">
    <location>
        <begin position="202"/>
        <end position="227"/>
    </location>
</feature>
<name>A0ABP6MXA1_9ACTN</name>
<evidence type="ECO:0000256" key="1">
    <source>
        <dbReference type="SAM" id="MobiDB-lite"/>
    </source>
</evidence>
<dbReference type="RefSeq" id="WP_344858053.1">
    <property type="nucleotide sequence ID" value="NZ_BAAAUT010000013.1"/>
</dbReference>
<dbReference type="EMBL" id="BAAAUT010000013">
    <property type="protein sequence ID" value="GAA3129120.1"/>
    <property type="molecule type" value="Genomic_DNA"/>
</dbReference>
<accession>A0ABP6MXA1</accession>
<keyword evidence="2" id="KW-0472">Membrane</keyword>
<feature type="compositionally biased region" description="Low complexity" evidence="1">
    <location>
        <begin position="42"/>
        <end position="52"/>
    </location>
</feature>
<dbReference type="Proteomes" id="UP001500320">
    <property type="component" value="Unassembled WGS sequence"/>
</dbReference>
<evidence type="ECO:0000256" key="2">
    <source>
        <dbReference type="SAM" id="Phobius"/>
    </source>
</evidence>
<proteinExistence type="predicted"/>
<comment type="caution">
    <text evidence="3">The sequence shown here is derived from an EMBL/GenBank/DDBJ whole genome shotgun (WGS) entry which is preliminary data.</text>
</comment>
<keyword evidence="2" id="KW-1133">Transmembrane helix</keyword>
<keyword evidence="4" id="KW-1185">Reference proteome</keyword>
<evidence type="ECO:0000313" key="4">
    <source>
        <dbReference type="Proteomes" id="UP001500320"/>
    </source>
</evidence>
<organism evidence="3 4">
    <name type="scientific">Planomonospora alba</name>
    <dbReference type="NCBI Taxonomy" id="161354"/>
    <lineage>
        <taxon>Bacteria</taxon>
        <taxon>Bacillati</taxon>
        <taxon>Actinomycetota</taxon>
        <taxon>Actinomycetes</taxon>
        <taxon>Streptosporangiales</taxon>
        <taxon>Streptosporangiaceae</taxon>
        <taxon>Planomonospora</taxon>
    </lineage>
</organism>
<gene>
    <name evidence="3" type="ORF">GCM10010466_19760</name>
</gene>
<evidence type="ECO:0000313" key="3">
    <source>
        <dbReference type="EMBL" id="GAA3129120.1"/>
    </source>
</evidence>
<feature type="region of interest" description="Disordered" evidence="1">
    <location>
        <begin position="36"/>
        <end position="72"/>
    </location>
</feature>
<protein>
    <submittedName>
        <fullName evidence="3">Uncharacterized protein</fullName>
    </submittedName>
</protein>
<reference evidence="4" key="1">
    <citation type="journal article" date="2019" name="Int. J. Syst. Evol. Microbiol.">
        <title>The Global Catalogue of Microorganisms (GCM) 10K type strain sequencing project: providing services to taxonomists for standard genome sequencing and annotation.</title>
        <authorList>
            <consortium name="The Broad Institute Genomics Platform"/>
            <consortium name="The Broad Institute Genome Sequencing Center for Infectious Disease"/>
            <person name="Wu L."/>
            <person name="Ma J."/>
        </authorList>
    </citation>
    <scope>NUCLEOTIDE SEQUENCE [LARGE SCALE GENOMIC DNA]</scope>
    <source>
        <strain evidence="4">JCM 9373</strain>
    </source>
</reference>